<keyword evidence="3 11" id="KW-0813">Transport</keyword>
<dbReference type="GO" id="GO:0004888">
    <property type="term" value="F:transmembrane signaling receptor activity"/>
    <property type="evidence" value="ECO:0007669"/>
    <property type="project" value="InterPro"/>
</dbReference>
<evidence type="ECO:0000256" key="11">
    <source>
        <dbReference type="RuleBase" id="RU000687"/>
    </source>
</evidence>
<evidence type="ECO:0000256" key="5">
    <source>
        <dbReference type="ARBA" id="ARBA00022692"/>
    </source>
</evidence>
<proteinExistence type="inferred from homology"/>
<dbReference type="Gene3D" id="1.20.58.390">
    <property type="entry name" value="Neurotransmitter-gated ion-channel transmembrane domain"/>
    <property type="match status" value="1"/>
</dbReference>
<keyword evidence="10 11" id="KW-0407">Ion channel</keyword>
<dbReference type="PRINTS" id="PR00253">
    <property type="entry name" value="GABAARECEPTR"/>
</dbReference>
<dbReference type="Pfam" id="PF02931">
    <property type="entry name" value="Neur_chan_LBD"/>
    <property type="match status" value="1"/>
</dbReference>
<protein>
    <recommendedName>
        <fullName evidence="16">Neurotransmitter-gated ion-channel ligand-binding domain-containing protein</fullName>
    </recommendedName>
</protein>
<dbReference type="EMBL" id="LIAE01010247">
    <property type="protein sequence ID" value="PAV64686.1"/>
    <property type="molecule type" value="Genomic_DNA"/>
</dbReference>
<dbReference type="SUPFAM" id="SSF90112">
    <property type="entry name" value="Neurotransmitter-gated ion-channel transmembrane pore"/>
    <property type="match status" value="1"/>
</dbReference>
<comment type="similarity">
    <text evidence="11">Belongs to the ligand-gated ion channel (TC 1.A.9) family.</text>
</comment>
<organism evidence="14 15">
    <name type="scientific">Diploscapter pachys</name>
    <dbReference type="NCBI Taxonomy" id="2018661"/>
    <lineage>
        <taxon>Eukaryota</taxon>
        <taxon>Metazoa</taxon>
        <taxon>Ecdysozoa</taxon>
        <taxon>Nematoda</taxon>
        <taxon>Chromadorea</taxon>
        <taxon>Rhabditida</taxon>
        <taxon>Rhabditina</taxon>
        <taxon>Rhabditomorpha</taxon>
        <taxon>Rhabditoidea</taxon>
        <taxon>Rhabditidae</taxon>
        <taxon>Diploscapter</taxon>
    </lineage>
</organism>
<dbReference type="InterPro" id="IPR006201">
    <property type="entry name" value="Neur_channel"/>
</dbReference>
<dbReference type="InterPro" id="IPR036719">
    <property type="entry name" value="Neuro-gated_channel_TM_sf"/>
</dbReference>
<dbReference type="GO" id="GO:0005886">
    <property type="term" value="C:plasma membrane"/>
    <property type="evidence" value="ECO:0007669"/>
    <property type="project" value="UniProtKB-SubCell"/>
</dbReference>
<feature type="chain" id="PRO_5022265709" description="Neurotransmitter-gated ion-channel ligand-binding domain-containing protein" evidence="11">
    <location>
        <begin position="22"/>
        <end position="427"/>
    </location>
</feature>
<feature type="transmembrane region" description="Helical" evidence="11">
    <location>
        <begin position="308"/>
        <end position="331"/>
    </location>
</feature>
<feature type="transmembrane region" description="Helical" evidence="11">
    <location>
        <begin position="271"/>
        <end position="288"/>
    </location>
</feature>
<dbReference type="SUPFAM" id="SSF63712">
    <property type="entry name" value="Nicotinic receptor ligand binding domain-like"/>
    <property type="match status" value="1"/>
</dbReference>
<evidence type="ECO:0000313" key="15">
    <source>
        <dbReference type="Proteomes" id="UP000218231"/>
    </source>
</evidence>
<keyword evidence="9 11" id="KW-0472">Membrane</keyword>
<accession>A0A2A2JSE8</accession>
<evidence type="ECO:0000256" key="3">
    <source>
        <dbReference type="ARBA" id="ARBA00022448"/>
    </source>
</evidence>
<dbReference type="CDD" id="cd19049">
    <property type="entry name" value="LGIC_TM_anion"/>
    <property type="match status" value="1"/>
</dbReference>
<feature type="transmembrane region" description="Helical" evidence="11">
    <location>
        <begin position="245"/>
        <end position="265"/>
    </location>
</feature>
<keyword evidence="8 11" id="KW-0406">Ion transport</keyword>
<evidence type="ECO:0000256" key="9">
    <source>
        <dbReference type="ARBA" id="ARBA00023136"/>
    </source>
</evidence>
<reference evidence="14 15" key="1">
    <citation type="journal article" date="2017" name="Curr. Biol.">
        <title>Genome architecture and evolution of a unichromosomal asexual nematode.</title>
        <authorList>
            <person name="Fradin H."/>
            <person name="Zegar C."/>
            <person name="Gutwein M."/>
            <person name="Lucas J."/>
            <person name="Kovtun M."/>
            <person name="Corcoran D."/>
            <person name="Baugh L.R."/>
            <person name="Kiontke K."/>
            <person name="Gunsalus K."/>
            <person name="Fitch D.H."/>
            <person name="Piano F."/>
        </authorList>
    </citation>
    <scope>NUCLEOTIDE SEQUENCE [LARGE SCALE GENOMIC DNA]</scope>
    <source>
        <strain evidence="14">PF1309</strain>
    </source>
</reference>
<feature type="signal peptide" evidence="11">
    <location>
        <begin position="1"/>
        <end position="21"/>
    </location>
</feature>
<dbReference type="InterPro" id="IPR036734">
    <property type="entry name" value="Neur_chan_lig-bd_sf"/>
</dbReference>
<dbReference type="CDD" id="cd18990">
    <property type="entry name" value="LGIC_ECD_GABAAR"/>
    <property type="match status" value="1"/>
</dbReference>
<gene>
    <name evidence="14" type="ORF">WR25_17879</name>
</gene>
<name>A0A2A2JSE8_9BILA</name>
<dbReference type="InterPro" id="IPR018000">
    <property type="entry name" value="Neurotransmitter_ion_chnl_CS"/>
</dbReference>
<evidence type="ECO:0000256" key="1">
    <source>
        <dbReference type="ARBA" id="ARBA00004141"/>
    </source>
</evidence>
<feature type="domain" description="Neurotransmitter-gated ion-channel transmembrane" evidence="13">
    <location>
        <begin position="251"/>
        <end position="336"/>
    </location>
</feature>
<dbReference type="GO" id="GO:0005230">
    <property type="term" value="F:extracellular ligand-gated monoatomic ion channel activity"/>
    <property type="evidence" value="ECO:0007669"/>
    <property type="project" value="InterPro"/>
</dbReference>
<dbReference type="InterPro" id="IPR006202">
    <property type="entry name" value="Neur_chan_lig-bd"/>
</dbReference>
<evidence type="ECO:0000256" key="10">
    <source>
        <dbReference type="ARBA" id="ARBA00023303"/>
    </source>
</evidence>
<evidence type="ECO:0000256" key="8">
    <source>
        <dbReference type="ARBA" id="ARBA00023065"/>
    </source>
</evidence>
<comment type="subcellular location">
    <subcellularLocation>
        <location evidence="2">Cell membrane</location>
    </subcellularLocation>
    <subcellularLocation>
        <location evidence="1">Membrane</location>
        <topology evidence="1">Multi-pass membrane protein</topology>
    </subcellularLocation>
</comment>
<dbReference type="Gene3D" id="2.70.170.10">
    <property type="entry name" value="Neurotransmitter-gated ion-channel ligand-binding domain"/>
    <property type="match status" value="1"/>
</dbReference>
<keyword evidence="5 11" id="KW-0812">Transmembrane</keyword>
<dbReference type="AlphaFoldDB" id="A0A2A2JSE8"/>
<dbReference type="Proteomes" id="UP000218231">
    <property type="component" value="Unassembled WGS sequence"/>
</dbReference>
<evidence type="ECO:0000259" key="13">
    <source>
        <dbReference type="Pfam" id="PF02932"/>
    </source>
</evidence>
<evidence type="ECO:0000313" key="14">
    <source>
        <dbReference type="EMBL" id="PAV64686.1"/>
    </source>
</evidence>
<evidence type="ECO:0008006" key="16">
    <source>
        <dbReference type="Google" id="ProtNLM"/>
    </source>
</evidence>
<sequence length="427" mass="51083">MRLLADFLILMLHDSHLFVKAFNSMQTHQRACANDTEIMDYLLVENNSTYQKNRLPTTPVEVRIEIWVQEVTSLSEMTQDFEIDLYMNEYWTDPRLSYDFLSPCQRNLSFDWIVMQDIWTPNTCFINSKHAQLHSSPFTNVFLMVFPNGSIWSNWRIKSTGPCKMNISKFPMDDIECQLIFESYNYNNREVKMRWNSNPYLQFKNISLPEFDMKSLKLSRETREYAAGYWDELKATFYFRRRYQWYLLQGYIPTYMTVFISWISFYLGAKAIPARTMICVNALLAMNFQFGNIMRNLPRSSDLKAIDIWMISGMLFVFASLVELAVVGWFMQEEAKPSFSRDNSRRWNLSKTSVMGEAPKKSRNLQYCECVDFYSRIMFPLVYSLYNFYYWFIYMRASFELLPYEEGFDPNNPIIEVNDYEKQYFQR</sequence>
<dbReference type="Pfam" id="PF02932">
    <property type="entry name" value="Neur_chan_memb"/>
    <property type="match status" value="1"/>
</dbReference>
<dbReference type="PRINTS" id="PR00252">
    <property type="entry name" value="NRIONCHANNEL"/>
</dbReference>
<dbReference type="InterPro" id="IPR006029">
    <property type="entry name" value="Neurotrans-gated_channel_TM"/>
</dbReference>
<evidence type="ECO:0000256" key="2">
    <source>
        <dbReference type="ARBA" id="ARBA00004236"/>
    </source>
</evidence>
<dbReference type="InterPro" id="IPR006028">
    <property type="entry name" value="GABAA/Glycine_rcpt"/>
</dbReference>
<evidence type="ECO:0000256" key="7">
    <source>
        <dbReference type="ARBA" id="ARBA00022989"/>
    </source>
</evidence>
<keyword evidence="4" id="KW-1003">Cell membrane</keyword>
<keyword evidence="6 11" id="KW-0732">Signal</keyword>
<feature type="domain" description="Neurotransmitter-gated ion-channel ligand-binding" evidence="12">
    <location>
        <begin position="37"/>
        <end position="242"/>
    </location>
</feature>
<evidence type="ECO:0000256" key="6">
    <source>
        <dbReference type="ARBA" id="ARBA00022729"/>
    </source>
</evidence>
<keyword evidence="7 11" id="KW-1133">Transmembrane helix</keyword>
<evidence type="ECO:0000256" key="4">
    <source>
        <dbReference type="ARBA" id="ARBA00022475"/>
    </source>
</evidence>
<dbReference type="FunFam" id="1.20.58.390:FF:000061">
    <property type="entry name" value="Ligand-Gated ion Channel"/>
    <property type="match status" value="1"/>
</dbReference>
<dbReference type="STRING" id="2018661.A0A2A2JSE8"/>
<dbReference type="PROSITE" id="PS00236">
    <property type="entry name" value="NEUROTR_ION_CHANNEL"/>
    <property type="match status" value="1"/>
</dbReference>
<dbReference type="InterPro" id="IPR038050">
    <property type="entry name" value="Neuro_actylchol_rec"/>
</dbReference>
<feature type="transmembrane region" description="Helical" evidence="11">
    <location>
        <begin position="373"/>
        <end position="392"/>
    </location>
</feature>
<evidence type="ECO:0000259" key="12">
    <source>
        <dbReference type="Pfam" id="PF02931"/>
    </source>
</evidence>
<dbReference type="OrthoDB" id="8890589at2759"/>
<keyword evidence="15" id="KW-1185">Reference proteome</keyword>
<comment type="caution">
    <text evidence="14">The sequence shown here is derived from an EMBL/GenBank/DDBJ whole genome shotgun (WGS) entry which is preliminary data.</text>
</comment>
<dbReference type="PANTHER" id="PTHR18945">
    <property type="entry name" value="NEUROTRANSMITTER GATED ION CHANNEL"/>
    <property type="match status" value="1"/>
</dbReference>